<feature type="transmembrane region" description="Helical" evidence="14">
    <location>
        <begin position="238"/>
        <end position="255"/>
    </location>
</feature>
<feature type="transmembrane region" description="Helical" evidence="14">
    <location>
        <begin position="71"/>
        <end position="91"/>
    </location>
</feature>
<dbReference type="GO" id="GO:0071555">
    <property type="term" value="P:cell wall organization"/>
    <property type="evidence" value="ECO:0007669"/>
    <property type="project" value="UniProtKB-KW"/>
</dbReference>
<dbReference type="GO" id="GO:0008360">
    <property type="term" value="P:regulation of cell shape"/>
    <property type="evidence" value="ECO:0007669"/>
    <property type="project" value="UniProtKB-KW"/>
</dbReference>
<comment type="catalytic activity">
    <reaction evidence="13 14">
        <text>di-trans,octa-cis-undecaprenyl diphosphate + H2O = di-trans,octa-cis-undecaprenyl phosphate + phosphate + H(+)</text>
        <dbReference type="Rhea" id="RHEA:28094"/>
        <dbReference type="ChEBI" id="CHEBI:15377"/>
        <dbReference type="ChEBI" id="CHEBI:15378"/>
        <dbReference type="ChEBI" id="CHEBI:43474"/>
        <dbReference type="ChEBI" id="CHEBI:58405"/>
        <dbReference type="ChEBI" id="CHEBI:60392"/>
        <dbReference type="EC" id="3.6.1.27"/>
    </reaction>
</comment>
<keyword evidence="6 14" id="KW-0812">Transmembrane</keyword>
<feature type="transmembrane region" description="Helical" evidence="14">
    <location>
        <begin position="103"/>
        <end position="120"/>
    </location>
</feature>
<keyword evidence="14" id="KW-0573">Peptidoglycan synthesis</keyword>
<keyword evidence="8 14" id="KW-1133">Transmembrane helix</keyword>
<evidence type="ECO:0000256" key="8">
    <source>
        <dbReference type="ARBA" id="ARBA00022989"/>
    </source>
</evidence>
<evidence type="ECO:0000256" key="10">
    <source>
        <dbReference type="ARBA" id="ARBA00023251"/>
    </source>
</evidence>
<gene>
    <name evidence="14 15" type="primary">uppP</name>
    <name evidence="15" type="ORF">HG66A1_35700</name>
</gene>
<evidence type="ECO:0000256" key="3">
    <source>
        <dbReference type="ARBA" id="ARBA00012374"/>
    </source>
</evidence>
<reference evidence="15 16" key="1">
    <citation type="submission" date="2019-02" db="EMBL/GenBank/DDBJ databases">
        <title>Deep-cultivation of Planctomycetes and their phenomic and genomic characterization uncovers novel biology.</title>
        <authorList>
            <person name="Wiegand S."/>
            <person name="Jogler M."/>
            <person name="Boedeker C."/>
            <person name="Pinto D."/>
            <person name="Vollmers J."/>
            <person name="Rivas-Marin E."/>
            <person name="Kohn T."/>
            <person name="Peeters S.H."/>
            <person name="Heuer A."/>
            <person name="Rast P."/>
            <person name="Oberbeckmann S."/>
            <person name="Bunk B."/>
            <person name="Jeske O."/>
            <person name="Meyerdierks A."/>
            <person name="Storesund J.E."/>
            <person name="Kallscheuer N."/>
            <person name="Luecker S."/>
            <person name="Lage O.M."/>
            <person name="Pohl T."/>
            <person name="Merkel B.J."/>
            <person name="Hornburger P."/>
            <person name="Mueller R.-W."/>
            <person name="Bruemmer F."/>
            <person name="Labrenz M."/>
            <person name="Spormann A.M."/>
            <person name="Op den Camp H."/>
            <person name="Overmann J."/>
            <person name="Amann R."/>
            <person name="Jetten M.S.M."/>
            <person name="Mascher T."/>
            <person name="Medema M.H."/>
            <person name="Devos D.P."/>
            <person name="Kaster A.-K."/>
            <person name="Ovreas L."/>
            <person name="Rohde M."/>
            <person name="Galperin M.Y."/>
            <person name="Jogler C."/>
        </authorList>
    </citation>
    <scope>NUCLEOTIDE SEQUENCE [LARGE SCALE GENOMIC DNA]</scope>
    <source>
        <strain evidence="15 16">HG66A1</strain>
    </source>
</reference>
<evidence type="ECO:0000256" key="12">
    <source>
        <dbReference type="ARBA" id="ARBA00032932"/>
    </source>
</evidence>
<feature type="transmembrane region" description="Helical" evidence="14">
    <location>
        <begin position="43"/>
        <end position="59"/>
    </location>
</feature>
<evidence type="ECO:0000256" key="2">
    <source>
        <dbReference type="ARBA" id="ARBA00010621"/>
    </source>
</evidence>
<evidence type="ECO:0000256" key="5">
    <source>
        <dbReference type="ARBA" id="ARBA00022475"/>
    </source>
</evidence>
<feature type="transmembrane region" description="Helical" evidence="14">
    <location>
        <begin position="172"/>
        <end position="193"/>
    </location>
</feature>
<evidence type="ECO:0000256" key="14">
    <source>
        <dbReference type="HAMAP-Rule" id="MF_01006"/>
    </source>
</evidence>
<keyword evidence="10 14" id="KW-0046">Antibiotic resistance</keyword>
<comment type="similarity">
    <text evidence="2 14">Belongs to the UppP family.</text>
</comment>
<evidence type="ECO:0000313" key="16">
    <source>
        <dbReference type="Proteomes" id="UP000320421"/>
    </source>
</evidence>
<feature type="transmembrane region" description="Helical" evidence="14">
    <location>
        <begin position="205"/>
        <end position="226"/>
    </location>
</feature>
<feature type="transmembrane region" description="Helical" evidence="14">
    <location>
        <begin position="132"/>
        <end position="152"/>
    </location>
</feature>
<keyword evidence="14" id="KW-0961">Cell wall biogenesis/degradation</keyword>
<dbReference type="PANTHER" id="PTHR30622">
    <property type="entry name" value="UNDECAPRENYL-DIPHOSPHATASE"/>
    <property type="match status" value="1"/>
</dbReference>
<comment type="miscellaneous">
    <text evidence="14">Bacitracin is thought to be involved in the inhibition of peptidoglycan synthesis by sequestering undecaprenyl diphosphate, thereby reducing the pool of lipid carrier available.</text>
</comment>
<evidence type="ECO:0000256" key="9">
    <source>
        <dbReference type="ARBA" id="ARBA00023136"/>
    </source>
</evidence>
<evidence type="ECO:0000313" key="15">
    <source>
        <dbReference type="EMBL" id="QDT21767.1"/>
    </source>
</evidence>
<keyword evidence="14" id="KW-0133">Cell shape</keyword>
<dbReference type="RefSeq" id="WP_145186593.1">
    <property type="nucleotide sequence ID" value="NZ_CP036266.1"/>
</dbReference>
<dbReference type="GO" id="GO:0050380">
    <property type="term" value="F:undecaprenyl-diphosphatase activity"/>
    <property type="evidence" value="ECO:0007669"/>
    <property type="project" value="UniProtKB-UniRule"/>
</dbReference>
<keyword evidence="7 14" id="KW-0378">Hydrolase</keyword>
<keyword evidence="5 14" id="KW-1003">Cell membrane</keyword>
<evidence type="ECO:0000256" key="4">
    <source>
        <dbReference type="ARBA" id="ARBA00021581"/>
    </source>
</evidence>
<dbReference type="OrthoDB" id="9808289at2"/>
<dbReference type="GO" id="GO:0009252">
    <property type="term" value="P:peptidoglycan biosynthetic process"/>
    <property type="evidence" value="ECO:0007669"/>
    <property type="project" value="UniProtKB-KW"/>
</dbReference>
<comment type="subcellular location">
    <subcellularLocation>
        <location evidence="1 14">Cell membrane</location>
        <topology evidence="1 14">Multi-pass membrane protein</topology>
    </subcellularLocation>
</comment>
<organism evidence="15 16">
    <name type="scientific">Gimesia chilikensis</name>
    <dbReference type="NCBI Taxonomy" id="2605989"/>
    <lineage>
        <taxon>Bacteria</taxon>
        <taxon>Pseudomonadati</taxon>
        <taxon>Planctomycetota</taxon>
        <taxon>Planctomycetia</taxon>
        <taxon>Planctomycetales</taxon>
        <taxon>Planctomycetaceae</taxon>
        <taxon>Gimesia</taxon>
    </lineage>
</organism>
<comment type="function">
    <text evidence="14">Catalyzes the dephosphorylation of undecaprenyl diphosphate (UPP). Confers resistance to bacitracin.</text>
</comment>
<dbReference type="GO" id="GO:0005886">
    <property type="term" value="C:plasma membrane"/>
    <property type="evidence" value="ECO:0007669"/>
    <property type="project" value="UniProtKB-SubCell"/>
</dbReference>
<dbReference type="Proteomes" id="UP000320421">
    <property type="component" value="Chromosome"/>
</dbReference>
<dbReference type="PANTHER" id="PTHR30622:SF4">
    <property type="entry name" value="UNDECAPRENYL-DIPHOSPHATASE"/>
    <property type="match status" value="1"/>
</dbReference>
<name>A0A517PQW5_9PLAN</name>
<dbReference type="AlphaFoldDB" id="A0A517PQW5"/>
<evidence type="ECO:0000256" key="11">
    <source>
        <dbReference type="ARBA" id="ARBA00032707"/>
    </source>
</evidence>
<evidence type="ECO:0000256" key="7">
    <source>
        <dbReference type="ARBA" id="ARBA00022801"/>
    </source>
</evidence>
<keyword evidence="9 14" id="KW-0472">Membrane</keyword>
<keyword evidence="16" id="KW-1185">Reference proteome</keyword>
<sequence length="257" mass="28101">MTWLKMFLLSIIQGITEFLPVSSSGHLVIVESFMEIQSDQTDVNIVLHAGTLLSILIFYRRTIFRLLSQDMRVIPLLIVGTLPVVVIGLAAKKFAEHYLESSLLAGCMLPITGLFLLMIPRIPETEKSYTEITYKQALLIGFAQAFAILPGISRSGSTIVAGLLMGLSRQSAATFSFLLAIPAISGATILETAEIISNKDLTTPLSLLAAGAVISAVVGIVALWLLVRWLEKGKLHYFAYWCIPLGIIIVIIQLMQQ</sequence>
<accession>A0A517PQW5</accession>
<dbReference type="Pfam" id="PF02673">
    <property type="entry name" value="BacA"/>
    <property type="match status" value="1"/>
</dbReference>
<evidence type="ECO:0000256" key="1">
    <source>
        <dbReference type="ARBA" id="ARBA00004651"/>
    </source>
</evidence>
<dbReference type="EMBL" id="CP036266">
    <property type="protein sequence ID" value="QDT21767.1"/>
    <property type="molecule type" value="Genomic_DNA"/>
</dbReference>
<evidence type="ECO:0000256" key="6">
    <source>
        <dbReference type="ARBA" id="ARBA00022692"/>
    </source>
</evidence>
<dbReference type="HAMAP" id="MF_01006">
    <property type="entry name" value="Undec_diphosphatase"/>
    <property type="match status" value="1"/>
</dbReference>
<proteinExistence type="inferred from homology"/>
<evidence type="ECO:0000256" key="13">
    <source>
        <dbReference type="ARBA" id="ARBA00047594"/>
    </source>
</evidence>
<dbReference type="EC" id="3.6.1.27" evidence="3 14"/>
<protein>
    <recommendedName>
        <fullName evidence="4 14">Undecaprenyl-diphosphatase</fullName>
        <ecNumber evidence="3 14">3.6.1.27</ecNumber>
    </recommendedName>
    <alternativeName>
        <fullName evidence="12 14">Bacitracin resistance protein</fullName>
    </alternativeName>
    <alternativeName>
        <fullName evidence="11 14">Undecaprenyl pyrophosphate phosphatase</fullName>
    </alternativeName>
</protein>
<dbReference type="InterPro" id="IPR003824">
    <property type="entry name" value="UppP"/>
</dbReference>
<dbReference type="GO" id="GO:0046677">
    <property type="term" value="P:response to antibiotic"/>
    <property type="evidence" value="ECO:0007669"/>
    <property type="project" value="UniProtKB-UniRule"/>
</dbReference>